<dbReference type="HAMAP" id="MF_00362">
    <property type="entry name" value="Ribosomal_uL10"/>
    <property type="match status" value="1"/>
</dbReference>
<dbReference type="InterPro" id="IPR043141">
    <property type="entry name" value="Ribosomal_uL10-like_sf"/>
</dbReference>
<dbReference type="PANTHER" id="PTHR11560">
    <property type="entry name" value="39S RIBOSOMAL PROTEIN L10, MITOCHONDRIAL"/>
    <property type="match status" value="1"/>
</dbReference>
<dbReference type="InterPro" id="IPR047865">
    <property type="entry name" value="Ribosomal_uL10_bac_type"/>
</dbReference>
<sequence>MSISSLRKAKEKKVVEISSILKNASSLVIAEYRGLKVSEIEALRQELKNNGTKAKVYKNRLVKLAVDQQKDLEKLKSFLIGPNIFVFGAEDDLAPAKIVAKFAKKHPHIVIKGGIYENAVVNAEEVQKIATLPSYEEALTILASSLLSPIRQIGVGLKMLVDENKILEN</sequence>
<protein>
    <recommendedName>
        <fullName evidence="4 5">Large ribosomal subunit protein uL10</fullName>
    </recommendedName>
</protein>
<dbReference type="Gene3D" id="3.30.70.1730">
    <property type="match status" value="1"/>
</dbReference>
<evidence type="ECO:0000256" key="2">
    <source>
        <dbReference type="ARBA" id="ARBA00022980"/>
    </source>
</evidence>
<dbReference type="Proteomes" id="UP001059252">
    <property type="component" value="Chromosome"/>
</dbReference>
<dbReference type="EMBL" id="CP102734">
    <property type="protein sequence ID" value="UVD81480.1"/>
    <property type="molecule type" value="Genomic_DNA"/>
</dbReference>
<dbReference type="NCBIfam" id="NF000955">
    <property type="entry name" value="PRK00099.1-1"/>
    <property type="match status" value="1"/>
</dbReference>
<comment type="function">
    <text evidence="5">Forms part of the ribosomal stalk, playing a central role in the interaction of the ribosome with GTP-bound translation factors.</text>
</comment>
<dbReference type="InterPro" id="IPR001790">
    <property type="entry name" value="Ribosomal_uL10"/>
</dbReference>
<keyword evidence="7" id="KW-1185">Reference proteome</keyword>
<dbReference type="SUPFAM" id="SSF160369">
    <property type="entry name" value="Ribosomal protein L10-like"/>
    <property type="match status" value="1"/>
</dbReference>
<organism evidence="6 7">
    <name type="scientific">Mycoplasma iguanae</name>
    <dbReference type="NCBI Taxonomy" id="292461"/>
    <lineage>
        <taxon>Bacteria</taxon>
        <taxon>Bacillati</taxon>
        <taxon>Mycoplasmatota</taxon>
        <taxon>Mollicutes</taxon>
        <taxon>Mycoplasmataceae</taxon>
        <taxon>Mycoplasma</taxon>
    </lineage>
</organism>
<evidence type="ECO:0000256" key="1">
    <source>
        <dbReference type="ARBA" id="ARBA00008889"/>
    </source>
</evidence>
<evidence type="ECO:0000256" key="5">
    <source>
        <dbReference type="HAMAP-Rule" id="MF_00362"/>
    </source>
</evidence>
<reference evidence="6" key="1">
    <citation type="submission" date="2022-08" db="EMBL/GenBank/DDBJ databases">
        <title>Complete genome of Mycoplasma iguanae type strain 2327.</title>
        <authorList>
            <person name="Spergser J."/>
        </authorList>
    </citation>
    <scope>NUCLEOTIDE SEQUENCE</scope>
    <source>
        <strain evidence="6">2327</strain>
    </source>
</reference>
<dbReference type="GO" id="GO:0005840">
    <property type="term" value="C:ribosome"/>
    <property type="evidence" value="ECO:0007669"/>
    <property type="project" value="UniProtKB-KW"/>
</dbReference>
<evidence type="ECO:0000256" key="4">
    <source>
        <dbReference type="ARBA" id="ARBA00035202"/>
    </source>
</evidence>
<gene>
    <name evidence="5 6" type="primary">rplJ</name>
    <name evidence="6" type="ORF">NV226_01960</name>
</gene>
<comment type="similarity">
    <text evidence="1 5">Belongs to the universal ribosomal protein uL10 family.</text>
</comment>
<dbReference type="InterPro" id="IPR022973">
    <property type="entry name" value="Ribosomal_uL10_bac"/>
</dbReference>
<name>A0ABY5RA35_9MOLU</name>
<accession>A0ABY5RA35</accession>
<dbReference type="Pfam" id="PF00466">
    <property type="entry name" value="Ribosomal_L10"/>
    <property type="match status" value="1"/>
</dbReference>
<keyword evidence="5" id="KW-0699">rRNA-binding</keyword>
<dbReference type="RefSeq" id="WP_258210654.1">
    <property type="nucleotide sequence ID" value="NZ_CP102734.1"/>
</dbReference>
<evidence type="ECO:0000313" key="6">
    <source>
        <dbReference type="EMBL" id="UVD81480.1"/>
    </source>
</evidence>
<keyword evidence="2 5" id="KW-0689">Ribosomal protein</keyword>
<evidence type="ECO:0000256" key="3">
    <source>
        <dbReference type="ARBA" id="ARBA00023274"/>
    </source>
</evidence>
<keyword evidence="3 5" id="KW-0687">Ribonucleoprotein</keyword>
<keyword evidence="5" id="KW-0694">RNA-binding</keyword>
<evidence type="ECO:0000313" key="7">
    <source>
        <dbReference type="Proteomes" id="UP001059252"/>
    </source>
</evidence>
<proteinExistence type="inferred from homology"/>
<dbReference type="CDD" id="cd05797">
    <property type="entry name" value="Ribosomal_L10"/>
    <property type="match status" value="1"/>
</dbReference>
<comment type="subunit">
    <text evidence="5">Part of the ribosomal stalk of the 50S ribosomal subunit. The N-terminus interacts with L11 and the large rRNA to form the base of the stalk. The C-terminus forms an elongated spine to which L12 dimers bind in a sequential fashion forming a multimeric L10(L12)X complex.</text>
</comment>